<gene>
    <name evidence="1" type="ORF">GGD55_004572</name>
</gene>
<proteinExistence type="predicted"/>
<evidence type="ECO:0000313" key="1">
    <source>
        <dbReference type="EMBL" id="MBB5537851.1"/>
    </source>
</evidence>
<comment type="caution">
    <text evidence="1">The sequence shown here is derived from an EMBL/GenBank/DDBJ whole genome shotgun (WGS) entry which is preliminary data.</text>
</comment>
<dbReference type="EMBL" id="JACHBK010000011">
    <property type="protein sequence ID" value="MBB5537851.1"/>
    <property type="molecule type" value="Genomic_DNA"/>
</dbReference>
<protein>
    <submittedName>
        <fullName evidence="1">Uncharacterized protein</fullName>
    </submittedName>
</protein>
<name>A0A7W8UEE4_9HYPH</name>
<dbReference type="AlphaFoldDB" id="A0A7W8UEE4"/>
<dbReference type="RefSeq" id="WP_154663366.1">
    <property type="nucleotide sequence ID" value="NZ_JACHBK010000011.1"/>
</dbReference>
<sequence length="49" mass="5506">MTEHDPAAQERKRPDTAKLSALAKNKLFRQTFSGKLSLADFFSGYCDTL</sequence>
<reference evidence="1 2" key="1">
    <citation type="submission" date="2020-08" db="EMBL/GenBank/DDBJ databases">
        <title>Genomic Encyclopedia of Type Strains, Phase IV (KMG-V): Genome sequencing to study the core and pangenomes of soil and plant-associated prokaryotes.</title>
        <authorList>
            <person name="Whitman W."/>
        </authorList>
    </citation>
    <scope>NUCLEOTIDE SEQUENCE [LARGE SCALE GENOMIC DNA]</scope>
    <source>
        <strain evidence="1 2">SEMIA 4084</strain>
    </source>
</reference>
<evidence type="ECO:0000313" key="2">
    <source>
        <dbReference type="Proteomes" id="UP000585507"/>
    </source>
</evidence>
<dbReference type="Proteomes" id="UP000585507">
    <property type="component" value="Unassembled WGS sequence"/>
</dbReference>
<accession>A0A7W8UEE4</accession>
<organism evidence="1 2">
    <name type="scientific">Rhizobium giardinii</name>
    <dbReference type="NCBI Taxonomy" id="56731"/>
    <lineage>
        <taxon>Bacteria</taxon>
        <taxon>Pseudomonadati</taxon>
        <taxon>Pseudomonadota</taxon>
        <taxon>Alphaproteobacteria</taxon>
        <taxon>Hyphomicrobiales</taxon>
        <taxon>Rhizobiaceae</taxon>
        <taxon>Rhizobium/Agrobacterium group</taxon>
        <taxon>Rhizobium</taxon>
    </lineage>
</organism>
<keyword evidence="2" id="KW-1185">Reference proteome</keyword>